<dbReference type="Pfam" id="PF14252">
    <property type="entry name" value="DUF4347"/>
    <property type="match status" value="1"/>
</dbReference>
<dbReference type="SMART" id="SM00710">
    <property type="entry name" value="PbH1"/>
    <property type="match status" value="8"/>
</dbReference>
<organism evidence="3 4">
    <name type="scientific">Gloeothece verrucosa (strain PCC 7822)</name>
    <name type="common">Cyanothece sp. (strain PCC 7822)</name>
    <dbReference type="NCBI Taxonomy" id="497965"/>
    <lineage>
        <taxon>Bacteria</taxon>
        <taxon>Bacillati</taxon>
        <taxon>Cyanobacteriota</taxon>
        <taxon>Cyanophyceae</taxon>
        <taxon>Oscillatoriophycideae</taxon>
        <taxon>Chroococcales</taxon>
        <taxon>Aphanothecaceae</taxon>
        <taxon>Gloeothece</taxon>
        <taxon>Gloeothece verrucosa</taxon>
    </lineage>
</organism>
<dbReference type="InterPro" id="IPR006626">
    <property type="entry name" value="PbH1"/>
</dbReference>
<gene>
    <name evidence="3" type="ordered locus">Cyan7822_5879</name>
</gene>
<name>E0ULA3_GLOV7</name>
<dbReference type="HOGENOM" id="CLU_307116_0_0_3"/>
<feature type="domain" description="DUF5648" evidence="2">
    <location>
        <begin position="819"/>
        <end position="961"/>
    </location>
</feature>
<dbReference type="Pfam" id="PF08309">
    <property type="entry name" value="LVIVD"/>
    <property type="match status" value="13"/>
</dbReference>
<feature type="domain" description="DUF4347" evidence="1">
    <location>
        <begin position="42"/>
        <end position="206"/>
    </location>
</feature>
<dbReference type="InterPro" id="IPR025592">
    <property type="entry name" value="DUF4347"/>
</dbReference>
<dbReference type="Pfam" id="PF18885">
    <property type="entry name" value="DUF5648"/>
    <property type="match status" value="1"/>
</dbReference>
<sequence>MKNNCQQNRKKIEHQKKYINLSLESLRKKRLSKNLTDELSSLVIIDSGVKDYQQLLKGVKQGITALTLSSYLDPIAQITSILVQNPEITTLHLVSHGSPGCLYLGNKKLNLNTLTNYQQQLKQWKIQQILLYGCNVAAQDGKEFLTKLHQLTGATIQASESLTGNATLGGNWQLEFTVQDTATSELLQIPEIVFRSEILKQYQSILAAPALVGVWERISNISDVALVGNYAYAVGDGLEVIDISDLSDPMFRTFTNKISGSVIKVTGNRAYVAAGNTGLQIIDTSNPTQPTLLGTYDTVGSANDVTVVDNIAYVADGSAGLQIIDISNPAQPVLLGTYDTPNEATDVEVAGNTAYLVGGLNSQLQIINITNPSQPLLLGTYGNFSYARDVEVAGNIAYVLDYNSGLQIIDVSNPTQPASLGSYGPFNAARDLEVAGNTAYITSYYGINTIDISNPAQPVSVGYYGSPGTNGNLTLVDNTAYWATRGIEILNISNPAQPERLGGYGTAANLNSVAVVGNTAYLAGNGEIEILNISNPAQPELLDIYDTPGNATDLTVIGNTAYVADGNAGLQILDISNRSQPSLLRTYDTPGYAQDVTVVGNTAYVADGDAGLQIVNIAGITDTDEPAEPALLGTYDPSNSVQDVTVVGNTAYITDIAGILQILDISNPAQPTLLGSYDSPAAANEVTVVGNIAYLANGEAGLQILDISNRSQPTLLGSYDTPGSASNVTVVGFTAYVADGEAGLQILDISNPAQPTLKGTYDNAGSPFDTNSFGYPLDLTVANNYAYLVSTGGLEIIDVNNVAPNPVNPNNPDSLLNTPVYRFYNPNSQEHFFTINSTERDSVIANPAWGYQYEGIGFYASTIPGDNLLPIFRFYSPNSAEHLLTATVEERDNLLAHPEWGYNYEGIGMYAYGADANRANDIFRFYNASSAKHFLTATVEERDNLLAHPEWGYTYEGVAFEAG</sequence>
<dbReference type="Gene3D" id="2.130.10.10">
    <property type="entry name" value="YVTN repeat-like/Quinoprotein amine dehydrogenase"/>
    <property type="match status" value="1"/>
</dbReference>
<dbReference type="EMBL" id="CP002199">
    <property type="protein sequence ID" value="ADN17733.1"/>
    <property type="molecule type" value="Genomic_DNA"/>
</dbReference>
<geneLocation type="plasmid" evidence="3 4">
    <name>Cy782201</name>
</geneLocation>
<accession>E0ULA3</accession>
<dbReference type="AlphaFoldDB" id="E0ULA3"/>
<keyword evidence="3" id="KW-0614">Plasmid</keyword>
<dbReference type="InterPro" id="IPR043708">
    <property type="entry name" value="DUF5648"/>
</dbReference>
<dbReference type="SUPFAM" id="SSF50998">
    <property type="entry name" value="Quinoprotein alcohol dehydrogenase-like"/>
    <property type="match status" value="1"/>
</dbReference>
<evidence type="ECO:0000259" key="1">
    <source>
        <dbReference type="Pfam" id="PF14252"/>
    </source>
</evidence>
<proteinExistence type="predicted"/>
<evidence type="ECO:0000313" key="4">
    <source>
        <dbReference type="Proteomes" id="UP000008206"/>
    </source>
</evidence>
<dbReference type="InterPro" id="IPR011047">
    <property type="entry name" value="Quinoprotein_ADH-like_sf"/>
</dbReference>
<dbReference type="InterPro" id="IPR015943">
    <property type="entry name" value="WD40/YVTN_repeat-like_dom_sf"/>
</dbReference>
<protein>
    <submittedName>
        <fullName evidence="3">LVIVD repeat protein</fullName>
    </submittedName>
</protein>
<dbReference type="RefSeq" id="WP_013334483.1">
    <property type="nucleotide sequence ID" value="NC_014533.1"/>
</dbReference>
<keyword evidence="4" id="KW-1185">Reference proteome</keyword>
<dbReference type="SUPFAM" id="SSF75011">
    <property type="entry name" value="3-carboxy-cis,cis-mucoante lactonizing enzyme"/>
    <property type="match status" value="1"/>
</dbReference>
<dbReference type="KEGG" id="cyj:Cyan7822_5879"/>
<evidence type="ECO:0000259" key="2">
    <source>
        <dbReference type="Pfam" id="PF18885"/>
    </source>
</evidence>
<dbReference type="InterPro" id="IPR013211">
    <property type="entry name" value="LVIVD"/>
</dbReference>
<dbReference type="Proteomes" id="UP000008206">
    <property type="component" value="Plasmid Cy782201"/>
</dbReference>
<reference evidence="4" key="1">
    <citation type="journal article" date="2011" name="MBio">
        <title>Novel metabolic attributes of the genus Cyanothece, comprising a group of unicellular nitrogen-fixing Cyanobacteria.</title>
        <authorList>
            <person name="Bandyopadhyay A."/>
            <person name="Elvitigala T."/>
            <person name="Welsh E."/>
            <person name="Stockel J."/>
            <person name="Liberton M."/>
            <person name="Min H."/>
            <person name="Sherman L.A."/>
            <person name="Pakrasi H.B."/>
        </authorList>
    </citation>
    <scope>NUCLEOTIDE SEQUENCE [LARGE SCALE GENOMIC DNA]</scope>
    <source>
        <strain evidence="4">PCC 7822</strain>
        <plasmid evidence="4">Cy782201</plasmid>
    </source>
</reference>
<evidence type="ECO:0000313" key="3">
    <source>
        <dbReference type="EMBL" id="ADN17733.1"/>
    </source>
</evidence>